<dbReference type="GO" id="GO:0046872">
    <property type="term" value="F:metal ion binding"/>
    <property type="evidence" value="ECO:0007669"/>
    <property type="project" value="UniProtKB-KW"/>
</dbReference>
<feature type="compositionally biased region" description="Basic and acidic residues" evidence="5">
    <location>
        <begin position="1"/>
        <end position="15"/>
    </location>
</feature>
<evidence type="ECO:0000256" key="2">
    <source>
        <dbReference type="ARBA" id="ARBA00022723"/>
    </source>
</evidence>
<dbReference type="GO" id="GO:0009055">
    <property type="term" value="F:electron transfer activity"/>
    <property type="evidence" value="ECO:0007669"/>
    <property type="project" value="InterPro"/>
</dbReference>
<evidence type="ECO:0000313" key="8">
    <source>
        <dbReference type="Proteomes" id="UP000194161"/>
    </source>
</evidence>
<feature type="domain" description="Cytochrome c" evidence="6">
    <location>
        <begin position="915"/>
        <end position="1003"/>
    </location>
</feature>
<name>A0A1W6ZCB2_9BORD</name>
<dbReference type="Proteomes" id="UP000194161">
    <property type="component" value="Chromosome"/>
</dbReference>
<dbReference type="AlphaFoldDB" id="A0A1W6ZCB2"/>
<feature type="region of interest" description="Disordered" evidence="5">
    <location>
        <begin position="1021"/>
        <end position="1044"/>
    </location>
</feature>
<accession>A0A1W6ZCB2</accession>
<dbReference type="PANTHER" id="PTHR35008:SF8">
    <property type="entry name" value="ALCOHOL DEHYDROGENASE CYTOCHROME C SUBUNIT"/>
    <property type="match status" value="1"/>
</dbReference>
<keyword evidence="2 4" id="KW-0479">Metal-binding</keyword>
<dbReference type="Pfam" id="PF00034">
    <property type="entry name" value="Cytochrom_C"/>
    <property type="match status" value="1"/>
</dbReference>
<dbReference type="SUPFAM" id="SSF46626">
    <property type="entry name" value="Cytochrome c"/>
    <property type="match status" value="3"/>
</dbReference>
<dbReference type="InterPro" id="IPR009056">
    <property type="entry name" value="Cyt_c-like_dom"/>
</dbReference>
<dbReference type="SUPFAM" id="SSF56003">
    <property type="entry name" value="Molybdenum cofactor-binding domain"/>
    <property type="match status" value="2"/>
</dbReference>
<keyword evidence="8" id="KW-1185">Reference proteome</keyword>
<dbReference type="Pfam" id="PF13442">
    <property type="entry name" value="Cytochrome_CBB3"/>
    <property type="match status" value="1"/>
</dbReference>
<dbReference type="EMBL" id="CP021111">
    <property type="protein sequence ID" value="ARP94947.1"/>
    <property type="molecule type" value="Genomic_DNA"/>
</dbReference>
<gene>
    <name evidence="7" type="ORF">CAL15_11495</name>
</gene>
<feature type="compositionally biased region" description="Low complexity" evidence="5">
    <location>
        <begin position="119"/>
        <end position="129"/>
    </location>
</feature>
<evidence type="ECO:0000256" key="1">
    <source>
        <dbReference type="ARBA" id="ARBA00022617"/>
    </source>
</evidence>
<dbReference type="KEGG" id="bgm:CAL15_11495"/>
<evidence type="ECO:0000256" key="4">
    <source>
        <dbReference type="PROSITE-ProRule" id="PRU00433"/>
    </source>
</evidence>
<reference evidence="7 8" key="1">
    <citation type="submission" date="2017-05" db="EMBL/GenBank/DDBJ databases">
        <title>Complete and WGS of Bordetella genogroups.</title>
        <authorList>
            <person name="Spilker T."/>
            <person name="LiPuma J."/>
        </authorList>
    </citation>
    <scope>NUCLEOTIDE SEQUENCE [LARGE SCALE GENOMIC DNA]</scope>
    <source>
        <strain evidence="7 8">AU7206</strain>
    </source>
</reference>
<feature type="region of interest" description="Disordered" evidence="5">
    <location>
        <begin position="112"/>
        <end position="148"/>
    </location>
</feature>
<dbReference type="GO" id="GO:0016491">
    <property type="term" value="F:oxidoreductase activity"/>
    <property type="evidence" value="ECO:0007669"/>
    <property type="project" value="InterPro"/>
</dbReference>
<dbReference type="InterPro" id="IPR037165">
    <property type="entry name" value="AldOxase/xan_DH_Mopterin-bd_sf"/>
</dbReference>
<evidence type="ECO:0000313" key="7">
    <source>
        <dbReference type="EMBL" id="ARP94947.1"/>
    </source>
</evidence>
<organism evidence="7 8">
    <name type="scientific">Bordetella genomosp. 13</name>
    <dbReference type="NCBI Taxonomy" id="463040"/>
    <lineage>
        <taxon>Bacteria</taxon>
        <taxon>Pseudomonadati</taxon>
        <taxon>Pseudomonadota</taxon>
        <taxon>Betaproteobacteria</taxon>
        <taxon>Burkholderiales</taxon>
        <taxon>Alcaligenaceae</taxon>
        <taxon>Bordetella</taxon>
    </lineage>
</organism>
<feature type="region of interest" description="Disordered" evidence="5">
    <location>
        <begin position="1"/>
        <end position="34"/>
    </location>
</feature>
<keyword evidence="3 4" id="KW-0408">Iron</keyword>
<feature type="compositionally biased region" description="Basic and acidic residues" evidence="5">
    <location>
        <begin position="131"/>
        <end position="146"/>
    </location>
</feature>
<feature type="domain" description="Cytochrome c" evidence="6">
    <location>
        <begin position="780"/>
        <end position="889"/>
    </location>
</feature>
<dbReference type="STRING" id="463040.CAL15_11495"/>
<evidence type="ECO:0000259" key="6">
    <source>
        <dbReference type="PROSITE" id="PS51007"/>
    </source>
</evidence>
<dbReference type="InterPro" id="IPR036909">
    <property type="entry name" value="Cyt_c-like_dom_sf"/>
</dbReference>
<dbReference type="OrthoDB" id="9809720at2"/>
<evidence type="ECO:0000256" key="3">
    <source>
        <dbReference type="ARBA" id="ARBA00023004"/>
    </source>
</evidence>
<dbReference type="Gene3D" id="1.10.760.10">
    <property type="entry name" value="Cytochrome c-like domain"/>
    <property type="match status" value="3"/>
</dbReference>
<dbReference type="GO" id="GO:0020037">
    <property type="term" value="F:heme binding"/>
    <property type="evidence" value="ECO:0007669"/>
    <property type="project" value="InterPro"/>
</dbReference>
<protein>
    <submittedName>
        <fullName evidence="7">Cytochrome</fullName>
    </submittedName>
</protein>
<dbReference type="Gene3D" id="3.30.365.10">
    <property type="entry name" value="Aldehyde oxidase/xanthine dehydrogenase, molybdopterin binding domain"/>
    <property type="match status" value="1"/>
</dbReference>
<dbReference type="InterPro" id="IPR051459">
    <property type="entry name" value="Cytochrome_c-type_DH"/>
</dbReference>
<dbReference type="PANTHER" id="PTHR35008">
    <property type="entry name" value="BLL4482 PROTEIN-RELATED"/>
    <property type="match status" value="1"/>
</dbReference>
<sequence>MPGRRDLGAKDEAGGAERSSALAAGSSDLAPPGGARLLHGMVLRPAQPRWNGRHYTGPRLRGADRSGLQGMAGLAAVVVEGDFVGVVAGTLELARQAAARLVLDWDDAAGSEASTTAWQQQDGPDQGRPGQDGRKQDSSRQDDPQQRDIAQGAPSLDATYRWPAHSTASASASAASPANGAAWAIASWRTDELTVWAGAPAAMLQAELAQLLQLPPERVRVLPTGQAPHPGAVDAAADAALLSRAVGRAVRVSAPPARPHIASHTLHATLDAHGDIVAQCWQDDGSGIARPSMARLLVGQSVTPATRAMHLRPPYAYADASVVMAASTPLDAAPASWPATQAARVFAQESFMDEAAARAGSDPVAYRLRHLDDARGAALVERVARQAGWQAGDGTPSQGKTGSMNGSTTGSMIGETRTGRGFAYACVLDDAAQPPRRVWSAWVADVAVDPDSGQVALTRVVVGHDADEASTDAGSPDAAFATGRIRDAARRLLPTPSAFDDSPADAAREPGPGTRDLAIDLLAAPRELARADDKVPAPTDVAWSDAAALPAAAAVANAIFHATGVRLREPPFDGVTTRHALAQAAAGKGARARRSAYAWLGGIAAAAAGLIVSALPWRGVIAPVAPPDLSLYSAAALERGRLVAAAGDCVVCHTAPGGAPNAGGLALDTPFGAIYTTNITPDVETGIGNWSYAAFERAMRQGVHRDGRQLYPAFPYTSFAKLTDADMQALYAYLMSQPAVRHTPPETRLAFPYNLRPLMAGWNLLFHDDKVYRPDPTQSLAWNRGAYLVQGAGHCGACHTPRNPLGAERRGIASLLAGGEAEGWEAPALNALSRAPIAWSEDDLYAYLRTGFSERHGVAAGPMAPVIHGLSALPDEDVRAMAIYLASLNPVSQDGTAQAAAVRALEADAAPDARLFPENGERIFQGACAACHETREAAPLFGARPSLALNTSLHSDRPDNLIQVILHGIAEPASASLGYMPAFGGSLNDAQVAELVEYMRARFAPQRPGWDDVARRVGELRGGAAEERSASPPEAALRQPAGVN</sequence>
<feature type="compositionally biased region" description="Low complexity" evidence="5">
    <location>
        <begin position="19"/>
        <end position="30"/>
    </location>
</feature>
<keyword evidence="1 4" id="KW-0349">Heme</keyword>
<evidence type="ECO:0000256" key="5">
    <source>
        <dbReference type="SAM" id="MobiDB-lite"/>
    </source>
</evidence>
<feature type="domain" description="Cytochrome c" evidence="6">
    <location>
        <begin position="635"/>
        <end position="738"/>
    </location>
</feature>
<dbReference type="PROSITE" id="PS51007">
    <property type="entry name" value="CYTC"/>
    <property type="match status" value="3"/>
</dbReference>
<proteinExistence type="predicted"/>